<evidence type="ECO:0000256" key="7">
    <source>
        <dbReference type="ARBA" id="ARBA00047633"/>
    </source>
</evidence>
<evidence type="ECO:0000256" key="6">
    <source>
        <dbReference type="ARBA" id="ARBA00023315"/>
    </source>
</evidence>
<keyword evidence="9" id="KW-1185">Reference proteome</keyword>
<proteinExistence type="inferred from homology"/>
<organism evidence="8 9">
    <name type="scientific">Vreelandella vilamensis</name>
    <dbReference type="NCBI Taxonomy" id="531309"/>
    <lineage>
        <taxon>Bacteria</taxon>
        <taxon>Pseudomonadati</taxon>
        <taxon>Pseudomonadota</taxon>
        <taxon>Gammaproteobacteria</taxon>
        <taxon>Oceanospirillales</taxon>
        <taxon>Halomonadaceae</taxon>
        <taxon>Vreelandella</taxon>
    </lineage>
</organism>
<dbReference type="SUPFAM" id="SSF51161">
    <property type="entry name" value="Trimeric LpxA-like enzymes"/>
    <property type="match status" value="1"/>
</dbReference>
<dbReference type="Gene3D" id="2.160.10.10">
    <property type="entry name" value="Hexapeptide repeat proteins"/>
    <property type="match status" value="1"/>
</dbReference>
<dbReference type="GO" id="GO:0016746">
    <property type="term" value="F:acyltransferase activity"/>
    <property type="evidence" value="ECO:0007669"/>
    <property type="project" value="UniProtKB-KW"/>
</dbReference>
<evidence type="ECO:0000256" key="1">
    <source>
        <dbReference type="ARBA" id="ARBA00007274"/>
    </source>
</evidence>
<evidence type="ECO:0000313" key="8">
    <source>
        <dbReference type="EMBL" id="MDR5899470.1"/>
    </source>
</evidence>
<dbReference type="PANTHER" id="PTHR43300">
    <property type="entry name" value="ACETYLTRANSFERASE"/>
    <property type="match status" value="1"/>
</dbReference>
<dbReference type="Proteomes" id="UP001254564">
    <property type="component" value="Unassembled WGS sequence"/>
</dbReference>
<sequence>MAYLSRTELIKFGFKEVGENVYISKKASIYNPSKIKIGNNVRIDDFCILSAGNGGIEVKSYIHIAAYVSLIGAGKITLNNFCNLSSRVSIYSSNDDYSGEFLTNPMVPNEFKNVTSKDVNIGKHVIIGSGSVVLPGVTLEEGVAIGALSLVNKSCEKFTIYAGSPISKLKKRKENLKKLEEIIINSPA</sequence>
<keyword evidence="4 8" id="KW-0808">Transferase</keyword>
<evidence type="ECO:0000256" key="4">
    <source>
        <dbReference type="ARBA" id="ARBA00022679"/>
    </source>
</evidence>
<evidence type="ECO:0000256" key="5">
    <source>
        <dbReference type="ARBA" id="ARBA00023251"/>
    </source>
</evidence>
<dbReference type="EMBL" id="JARWAN010000016">
    <property type="protein sequence ID" value="MDR5899470.1"/>
    <property type="molecule type" value="Genomic_DNA"/>
</dbReference>
<keyword evidence="6 8" id="KW-0012">Acyltransferase</keyword>
<dbReference type="CDD" id="cd04647">
    <property type="entry name" value="LbH_MAT_like"/>
    <property type="match status" value="1"/>
</dbReference>
<gene>
    <name evidence="8" type="ORF">QC823_10765</name>
</gene>
<comment type="catalytic activity">
    <reaction evidence="7">
        <text>chloramphenicol + acetyl-CoA = chloramphenicol 3-acetate + CoA</text>
        <dbReference type="Rhea" id="RHEA:18421"/>
        <dbReference type="ChEBI" id="CHEBI:16730"/>
        <dbReference type="ChEBI" id="CHEBI:17698"/>
        <dbReference type="ChEBI" id="CHEBI:57287"/>
        <dbReference type="ChEBI" id="CHEBI:57288"/>
        <dbReference type="EC" id="2.3.1.28"/>
    </reaction>
</comment>
<comment type="similarity">
    <text evidence="1">Belongs to the transferase hexapeptide repeat family.</text>
</comment>
<dbReference type="Pfam" id="PF00132">
    <property type="entry name" value="Hexapep"/>
    <property type="match status" value="1"/>
</dbReference>
<dbReference type="EC" id="2.3.1.28" evidence="2"/>
<dbReference type="InterPro" id="IPR011004">
    <property type="entry name" value="Trimer_LpxA-like_sf"/>
</dbReference>
<dbReference type="InterPro" id="IPR050179">
    <property type="entry name" value="Trans_hexapeptide_repeat"/>
</dbReference>
<evidence type="ECO:0000313" key="9">
    <source>
        <dbReference type="Proteomes" id="UP001254564"/>
    </source>
</evidence>
<accession>A0ABU1H5T6</accession>
<protein>
    <recommendedName>
        <fullName evidence="3">Chloramphenicol acetyltransferase</fullName>
        <ecNumber evidence="2">2.3.1.28</ecNumber>
    </recommendedName>
</protein>
<evidence type="ECO:0000256" key="3">
    <source>
        <dbReference type="ARBA" id="ARBA00020291"/>
    </source>
</evidence>
<reference evidence="8 9" key="1">
    <citation type="submission" date="2023-04" db="EMBL/GenBank/DDBJ databases">
        <title>A long-awaited taxogenomic arrangement of the family Halomonadaceae.</title>
        <authorList>
            <person name="De La Haba R."/>
            <person name="Chuvochina M."/>
            <person name="Wittouck S."/>
            <person name="Arahal D.R."/>
            <person name="Sanchez-Porro C."/>
            <person name="Hugenholtz P."/>
            <person name="Ventosa A."/>
        </authorList>
    </citation>
    <scope>NUCLEOTIDE SEQUENCE [LARGE SCALE GENOMIC DNA]</scope>
    <source>
        <strain evidence="8 9">DSM 21020</strain>
    </source>
</reference>
<name>A0ABU1H5T6_9GAMM</name>
<evidence type="ECO:0000256" key="2">
    <source>
        <dbReference type="ARBA" id="ARBA00013235"/>
    </source>
</evidence>
<keyword evidence="5" id="KW-0046">Antibiotic resistance</keyword>
<comment type="caution">
    <text evidence="8">The sequence shown here is derived from an EMBL/GenBank/DDBJ whole genome shotgun (WGS) entry which is preliminary data.</text>
</comment>
<dbReference type="RefSeq" id="WP_309656354.1">
    <property type="nucleotide sequence ID" value="NZ_JARWAN010000016.1"/>
</dbReference>
<dbReference type="PANTHER" id="PTHR43300:SF12">
    <property type="entry name" value="CHLORAMPHENICOL ACETYLTRANSFERASE"/>
    <property type="match status" value="1"/>
</dbReference>
<dbReference type="InterPro" id="IPR001451">
    <property type="entry name" value="Hexapep"/>
</dbReference>